<evidence type="ECO:0000259" key="1">
    <source>
        <dbReference type="Pfam" id="PF07969"/>
    </source>
</evidence>
<dbReference type="InterPro" id="IPR013108">
    <property type="entry name" value="Amidohydro_3"/>
</dbReference>
<dbReference type="EMBL" id="DMZY01000219">
    <property type="protein sequence ID" value="HAV92999.1"/>
    <property type="molecule type" value="Genomic_DNA"/>
</dbReference>
<dbReference type="Proteomes" id="UP000264062">
    <property type="component" value="Unassembled WGS sequence"/>
</dbReference>
<protein>
    <recommendedName>
        <fullName evidence="1">Amidohydrolase 3 domain-containing protein</fullName>
    </recommendedName>
</protein>
<dbReference type="Gene3D" id="3.20.20.140">
    <property type="entry name" value="Metal-dependent hydrolases"/>
    <property type="match status" value="1"/>
</dbReference>
<accession>A0A350HBT3</accession>
<gene>
    <name evidence="2" type="ORF">DCW38_07475</name>
</gene>
<dbReference type="AlphaFoldDB" id="A0A350HBT3"/>
<dbReference type="InterPro" id="IPR011059">
    <property type="entry name" value="Metal-dep_hydrolase_composite"/>
</dbReference>
<dbReference type="Pfam" id="PF07969">
    <property type="entry name" value="Amidohydro_3"/>
    <property type="match status" value="1"/>
</dbReference>
<dbReference type="Gene3D" id="2.30.40.10">
    <property type="entry name" value="Urease, subunit C, domain 1"/>
    <property type="match status" value="1"/>
</dbReference>
<sequence length="94" mass="10707">MGFGSDCMPPSPIYGIESLKNAFFANQRINPTEALKFYTEGSAEIMFEKRLYGKIKKGYYADFTILDNPIEKTAVKKLHVISTFKKGKQVFTKE</sequence>
<dbReference type="PANTHER" id="PTHR22642:SF2">
    <property type="entry name" value="PROTEIN LONG AFTER FAR-RED 3"/>
    <property type="match status" value="1"/>
</dbReference>
<feature type="domain" description="Amidohydrolase 3" evidence="1">
    <location>
        <begin position="2"/>
        <end position="91"/>
    </location>
</feature>
<dbReference type="GO" id="GO:0016810">
    <property type="term" value="F:hydrolase activity, acting on carbon-nitrogen (but not peptide) bonds"/>
    <property type="evidence" value="ECO:0007669"/>
    <property type="project" value="InterPro"/>
</dbReference>
<evidence type="ECO:0000313" key="2">
    <source>
        <dbReference type="EMBL" id="HAV92999.1"/>
    </source>
</evidence>
<dbReference type="SUPFAM" id="SSF51338">
    <property type="entry name" value="Composite domain of metallo-dependent hydrolases"/>
    <property type="match status" value="1"/>
</dbReference>
<evidence type="ECO:0000313" key="3">
    <source>
        <dbReference type="Proteomes" id="UP000264062"/>
    </source>
</evidence>
<name>A0A350HBT3_UNCW3</name>
<organism evidence="2 3">
    <name type="scientific">candidate division WOR-3 bacterium</name>
    <dbReference type="NCBI Taxonomy" id="2052148"/>
    <lineage>
        <taxon>Bacteria</taxon>
        <taxon>Bacteria division WOR-3</taxon>
    </lineage>
</organism>
<dbReference type="PANTHER" id="PTHR22642">
    <property type="entry name" value="IMIDAZOLONEPROPIONASE"/>
    <property type="match status" value="1"/>
</dbReference>
<comment type="caution">
    <text evidence="2">The sequence shown here is derived from an EMBL/GenBank/DDBJ whole genome shotgun (WGS) entry which is preliminary data.</text>
</comment>
<reference evidence="2 3" key="1">
    <citation type="journal article" date="2018" name="Nat. Biotechnol.">
        <title>A standardized bacterial taxonomy based on genome phylogeny substantially revises the tree of life.</title>
        <authorList>
            <person name="Parks D.H."/>
            <person name="Chuvochina M."/>
            <person name="Waite D.W."/>
            <person name="Rinke C."/>
            <person name="Skarshewski A."/>
            <person name="Chaumeil P.A."/>
            <person name="Hugenholtz P."/>
        </authorList>
    </citation>
    <scope>NUCLEOTIDE SEQUENCE [LARGE SCALE GENOMIC DNA]</scope>
    <source>
        <strain evidence="2">UBA9956</strain>
    </source>
</reference>
<proteinExistence type="predicted"/>